<dbReference type="InterPro" id="IPR000572">
    <property type="entry name" value="OxRdtase_Mopterin-bd_dom"/>
</dbReference>
<dbReference type="GO" id="GO:0008482">
    <property type="term" value="F:sulfite oxidase activity"/>
    <property type="evidence" value="ECO:0007669"/>
    <property type="project" value="TreeGrafter"/>
</dbReference>
<dbReference type="SUPFAM" id="SSF56524">
    <property type="entry name" value="Oxidoreductase molybdopterin-binding domain"/>
    <property type="match status" value="1"/>
</dbReference>
<organism evidence="5 6">
    <name type="scientific">Halolamina pelagica</name>
    <dbReference type="NCBI Taxonomy" id="699431"/>
    <lineage>
        <taxon>Archaea</taxon>
        <taxon>Methanobacteriati</taxon>
        <taxon>Methanobacteriota</taxon>
        <taxon>Stenosarchaea group</taxon>
        <taxon>Halobacteria</taxon>
        <taxon>Halobacteriales</taxon>
        <taxon>Haloferacaceae</taxon>
    </lineage>
</organism>
<dbReference type="PANTHER" id="PTHR19372:SF7">
    <property type="entry name" value="SULFITE OXIDASE, MITOCHONDRIAL"/>
    <property type="match status" value="1"/>
</dbReference>
<evidence type="ECO:0000313" key="5">
    <source>
        <dbReference type="EMBL" id="SFP39316.1"/>
    </source>
</evidence>
<dbReference type="PANTHER" id="PTHR19372">
    <property type="entry name" value="SULFITE REDUCTASE"/>
    <property type="match status" value="1"/>
</dbReference>
<dbReference type="GO" id="GO:0043546">
    <property type="term" value="F:molybdopterin cofactor binding"/>
    <property type="evidence" value="ECO:0007669"/>
    <property type="project" value="TreeGrafter"/>
</dbReference>
<dbReference type="InterPro" id="IPR005066">
    <property type="entry name" value="MoCF_OxRdtse_dimer"/>
</dbReference>
<proteinExistence type="predicted"/>
<keyword evidence="2" id="KW-1133">Transmembrane helix</keyword>
<evidence type="ECO:0000259" key="3">
    <source>
        <dbReference type="Pfam" id="PF00174"/>
    </source>
</evidence>
<sequence length="501" mass="51636">MNRPSSAQLVEAGVGVLAGVAAVAGSLLAAGDSPAFVGAGAAALVRDAAPAFVAVNVRSLGELAQPLLVATTGVLLLGAYAALTGLAGRYVEGTRNRALATLGLVGGLTLVLSGSLLGALGAGIAGALAVAAANATLDLGRPTGRETPPGRRRLLQAGGAAVAALAASAIRLREPASTEGTAREPPDPGAAELLSAADERSLSLPDADPLVSDGFYTVDIASVDPKLGPGDWDLTVTGEVPEERTFTLSELQEFDAERRFVTLRCVSDPLNGTKIDTALWDGVPVSTVLDEAGAPESCCVTLHGADDYFVSFPREALDGGLLAWGMNGRPLPRGHGAPLRTLVPGHWGETNAKWLTDIEIRTEPEDGYWEQRGWEGTGEVKTVAKLHSTTVEGSTVRVGGHAYAGTDGISAVEVSTDGGDSWTEATLSEPLPGAVPLDAEEPEPDGEAADAWRMWEHEYEASSDHEVVVRAIDGNGDRQSEAQAGTRPSGATGWVRKSIEP</sequence>
<dbReference type="Pfam" id="PF00174">
    <property type="entry name" value="Oxidored_molyb"/>
    <property type="match status" value="1"/>
</dbReference>
<name>A0A1I5Q0F0_9EURY</name>
<evidence type="ECO:0000259" key="4">
    <source>
        <dbReference type="Pfam" id="PF03404"/>
    </source>
</evidence>
<dbReference type="GO" id="GO:0006790">
    <property type="term" value="P:sulfur compound metabolic process"/>
    <property type="evidence" value="ECO:0007669"/>
    <property type="project" value="TreeGrafter"/>
</dbReference>
<keyword evidence="6" id="KW-1185">Reference proteome</keyword>
<dbReference type="Proteomes" id="UP000183769">
    <property type="component" value="Unassembled WGS sequence"/>
</dbReference>
<feature type="transmembrane region" description="Helical" evidence="2">
    <location>
        <begin position="108"/>
        <end position="133"/>
    </location>
</feature>
<dbReference type="InterPro" id="IPR014756">
    <property type="entry name" value="Ig_E-set"/>
</dbReference>
<evidence type="ECO:0000256" key="1">
    <source>
        <dbReference type="SAM" id="MobiDB-lite"/>
    </source>
</evidence>
<accession>A0A1I5Q0F0</accession>
<dbReference type="Gene3D" id="3.90.420.10">
    <property type="entry name" value="Oxidoreductase, molybdopterin-binding domain"/>
    <property type="match status" value="1"/>
</dbReference>
<feature type="transmembrane region" description="Helical" evidence="2">
    <location>
        <begin position="12"/>
        <end position="30"/>
    </location>
</feature>
<reference evidence="6" key="1">
    <citation type="submission" date="2016-10" db="EMBL/GenBank/DDBJ databases">
        <authorList>
            <person name="Varghese N."/>
            <person name="Submissions S."/>
        </authorList>
    </citation>
    <scope>NUCLEOTIDE SEQUENCE [LARGE SCALE GENOMIC DNA]</scope>
    <source>
        <strain evidence="6">CGMCC 1.10329</strain>
    </source>
</reference>
<evidence type="ECO:0000256" key="2">
    <source>
        <dbReference type="SAM" id="Phobius"/>
    </source>
</evidence>
<dbReference type="GO" id="GO:0030151">
    <property type="term" value="F:molybdenum ion binding"/>
    <property type="evidence" value="ECO:0007669"/>
    <property type="project" value="InterPro"/>
</dbReference>
<protein>
    <submittedName>
        <fullName evidence="5">DMSO/TMAO reductase YedYZ, molybdopterin-dependent catalytic subunit</fullName>
    </submittedName>
</protein>
<dbReference type="RefSeq" id="WP_074876510.1">
    <property type="nucleotide sequence ID" value="NZ_FOXI01000003.1"/>
</dbReference>
<dbReference type="InterPro" id="IPR036374">
    <property type="entry name" value="OxRdtase_Mopterin-bd_sf"/>
</dbReference>
<dbReference type="Pfam" id="PF03404">
    <property type="entry name" value="Mo-co_dimer"/>
    <property type="match status" value="1"/>
</dbReference>
<gene>
    <name evidence="5" type="ORF">SAMN05216277_103180</name>
</gene>
<feature type="domain" description="Moybdenum cofactor oxidoreductase dimerisation" evidence="4">
    <location>
        <begin position="393"/>
        <end position="479"/>
    </location>
</feature>
<dbReference type="GO" id="GO:0020037">
    <property type="term" value="F:heme binding"/>
    <property type="evidence" value="ECO:0007669"/>
    <property type="project" value="TreeGrafter"/>
</dbReference>
<keyword evidence="2" id="KW-0472">Membrane</keyword>
<dbReference type="OrthoDB" id="9576at2157"/>
<evidence type="ECO:0000313" key="6">
    <source>
        <dbReference type="Proteomes" id="UP000183769"/>
    </source>
</evidence>
<feature type="region of interest" description="Disordered" evidence="1">
    <location>
        <begin position="471"/>
        <end position="501"/>
    </location>
</feature>
<feature type="transmembrane region" description="Helical" evidence="2">
    <location>
        <begin position="67"/>
        <end position="88"/>
    </location>
</feature>
<keyword evidence="2" id="KW-0812">Transmembrane</keyword>
<dbReference type="EMBL" id="FOXI01000003">
    <property type="protein sequence ID" value="SFP39316.1"/>
    <property type="molecule type" value="Genomic_DNA"/>
</dbReference>
<feature type="domain" description="Oxidoreductase molybdopterin-binding" evidence="3">
    <location>
        <begin position="226"/>
        <end position="369"/>
    </location>
</feature>
<dbReference type="Gene3D" id="2.60.40.650">
    <property type="match status" value="1"/>
</dbReference>
<dbReference type="SUPFAM" id="SSF81296">
    <property type="entry name" value="E set domains"/>
    <property type="match status" value="1"/>
</dbReference>
<dbReference type="AlphaFoldDB" id="A0A1I5Q0F0"/>